<gene>
    <name evidence="3" type="ORF">HCN56_25175</name>
</gene>
<dbReference type="PANTHER" id="PTHR42998:SF1">
    <property type="entry name" value="TYPE I RESTRICTION ENZYME HINDI METHYLASE SUBUNIT"/>
    <property type="match status" value="1"/>
</dbReference>
<dbReference type="PANTHER" id="PTHR42998">
    <property type="entry name" value="TYPE I RESTRICTION ENZYME HINDVIIP M PROTEIN-RELATED"/>
    <property type="match status" value="1"/>
</dbReference>
<comment type="caution">
    <text evidence="3">The sequence shown here is derived from an EMBL/GenBank/DDBJ whole genome shotgun (WGS) entry which is preliminary data.</text>
</comment>
<dbReference type="GO" id="GO:0032259">
    <property type="term" value="P:methylation"/>
    <property type="evidence" value="ECO:0007669"/>
    <property type="project" value="UniProtKB-KW"/>
</dbReference>
<organism evidence="3 4">
    <name type="scientific">Streptomyces lonarensis</name>
    <dbReference type="NCBI Taxonomy" id="700599"/>
    <lineage>
        <taxon>Bacteria</taxon>
        <taxon>Bacillati</taxon>
        <taxon>Actinomycetota</taxon>
        <taxon>Actinomycetes</taxon>
        <taxon>Kitasatosporales</taxon>
        <taxon>Streptomycetaceae</taxon>
        <taxon>Streptomyces</taxon>
    </lineage>
</organism>
<protein>
    <submittedName>
        <fullName evidence="3">N-6 DNA methylase</fullName>
    </submittedName>
</protein>
<evidence type="ECO:0000259" key="2">
    <source>
        <dbReference type="Pfam" id="PF02384"/>
    </source>
</evidence>
<dbReference type="InterPro" id="IPR003356">
    <property type="entry name" value="DNA_methylase_A-5"/>
</dbReference>
<accession>A0A7X6D5V7</accession>
<dbReference type="SUPFAM" id="SSF53335">
    <property type="entry name" value="S-adenosyl-L-methionine-dependent methyltransferases"/>
    <property type="match status" value="1"/>
</dbReference>
<dbReference type="EMBL" id="JAAVJD010000417">
    <property type="protein sequence ID" value="NJQ08769.1"/>
    <property type="molecule type" value="Genomic_DNA"/>
</dbReference>
<evidence type="ECO:0000313" key="4">
    <source>
        <dbReference type="Proteomes" id="UP000578686"/>
    </source>
</evidence>
<reference evidence="3 4" key="1">
    <citation type="submission" date="2020-03" db="EMBL/GenBank/DDBJ databases">
        <title>Draft genome of Streptomyces sp. ventii, isolated from the Axial Seamount in the Pacific Ocean, and resequencing of the two type strains Streptomyces lonarensis strain NCL 716 and Streptomyces bohaiensis strain 11A07.</title>
        <authorList>
            <person name="Loughran R.M."/>
            <person name="Pfannmuller K.M."/>
            <person name="Wasson B.J."/>
            <person name="Deadmond M.C."/>
            <person name="Paddock B.E."/>
            <person name="Koyack M.J."/>
            <person name="Gallegos D.A."/>
            <person name="Mitchell E.A."/>
            <person name="Ushijima B."/>
            <person name="Saw J.H."/>
            <person name="Mcphail K.L."/>
            <person name="Videau P."/>
        </authorList>
    </citation>
    <scope>NUCLEOTIDE SEQUENCE [LARGE SCALE GENOMIC DNA]</scope>
    <source>
        <strain evidence="3 4">NCL716</strain>
    </source>
</reference>
<dbReference type="GO" id="GO:0008170">
    <property type="term" value="F:N-methyltransferase activity"/>
    <property type="evidence" value="ECO:0007669"/>
    <property type="project" value="InterPro"/>
</dbReference>
<name>A0A7X6D5V7_9ACTN</name>
<evidence type="ECO:0000256" key="1">
    <source>
        <dbReference type="SAM" id="MobiDB-lite"/>
    </source>
</evidence>
<sequence length="548" mass="58010">PGCGCRRPAPRAAAPAGAPPRSAARRLGRPLREAVAALAAERGTADAFRDLLRRHLTALTVVTTPAETAALMAEIAGPVRSVLDPACGAGTLLAAARGPRGGSPRELRGQEKDPDLARLAGLRLAMHGAHAVHVDHGDSLLADRHPTARVDAVLCHPPANERHWGHDDLAYDARWEYGLPARGESELAWVQHALARLRPGGTAVLLLPPAVASRRAGRRVRSALLRSGALRAVVALPAGVAPPHGLPLHLWVLTRPDAAAAPAPLVLLVDTVAEYAADDRGGLDWPALRAAVTDAWRAFAEPGECTELPGLRRVVPAIDLMDEETDLTPARHLRPAVPGGRALTRLERELRDTLGRSTRLLPPLGDAPEPPPAAALRTPQQGNPGAAHWATVTIGELARAGAVELHTAQTAGAELPAALPGDVFVPLLSPEAAGPPRVVTTAGSRPRVEGRAALLRPDPLALDPWFLAGFLRGSGNTRQASSYASRATRIDIRRLRVPRIPLDEQRRYGERFRDLAEFEVALEHAATLGRQFVQGTVDGLADGTLPPV</sequence>
<feature type="non-terminal residue" evidence="3">
    <location>
        <position position="1"/>
    </location>
</feature>
<evidence type="ECO:0000313" key="3">
    <source>
        <dbReference type="EMBL" id="NJQ08769.1"/>
    </source>
</evidence>
<keyword evidence="3" id="KW-0489">Methyltransferase</keyword>
<dbReference type="Pfam" id="PF02384">
    <property type="entry name" value="N6_Mtase"/>
    <property type="match status" value="1"/>
</dbReference>
<feature type="region of interest" description="Disordered" evidence="1">
    <location>
        <begin position="1"/>
        <end position="27"/>
    </location>
</feature>
<dbReference type="CDD" id="cd02440">
    <property type="entry name" value="AdoMet_MTases"/>
    <property type="match status" value="1"/>
</dbReference>
<dbReference type="Proteomes" id="UP000578686">
    <property type="component" value="Unassembled WGS sequence"/>
</dbReference>
<feature type="compositionally biased region" description="Low complexity" evidence="1">
    <location>
        <begin position="1"/>
        <end position="22"/>
    </location>
</feature>
<feature type="domain" description="DNA methylase adenine-specific" evidence="2">
    <location>
        <begin position="64"/>
        <end position="279"/>
    </location>
</feature>
<keyword evidence="4" id="KW-1185">Reference proteome</keyword>
<keyword evidence="3" id="KW-0808">Transferase</keyword>
<proteinExistence type="predicted"/>
<dbReference type="GO" id="GO:0003677">
    <property type="term" value="F:DNA binding"/>
    <property type="evidence" value="ECO:0007669"/>
    <property type="project" value="InterPro"/>
</dbReference>
<dbReference type="InterPro" id="IPR029063">
    <property type="entry name" value="SAM-dependent_MTases_sf"/>
</dbReference>
<dbReference type="Gene3D" id="3.40.50.150">
    <property type="entry name" value="Vaccinia Virus protein VP39"/>
    <property type="match status" value="1"/>
</dbReference>
<dbReference type="InterPro" id="IPR052916">
    <property type="entry name" value="Type-I_RE_MTase_Subunit"/>
</dbReference>
<dbReference type="PRINTS" id="PR00507">
    <property type="entry name" value="N12N6MTFRASE"/>
</dbReference>
<dbReference type="AlphaFoldDB" id="A0A7X6D5V7"/>
<feature type="region of interest" description="Disordered" evidence="1">
    <location>
        <begin position="358"/>
        <end position="386"/>
    </location>
</feature>